<accession>A0A226F452</accession>
<dbReference type="AlphaFoldDB" id="A0A226F452"/>
<dbReference type="Proteomes" id="UP000198287">
    <property type="component" value="Unassembled WGS sequence"/>
</dbReference>
<organism evidence="2 3">
    <name type="scientific">Folsomia candida</name>
    <name type="common">Springtail</name>
    <dbReference type="NCBI Taxonomy" id="158441"/>
    <lineage>
        <taxon>Eukaryota</taxon>
        <taxon>Metazoa</taxon>
        <taxon>Ecdysozoa</taxon>
        <taxon>Arthropoda</taxon>
        <taxon>Hexapoda</taxon>
        <taxon>Collembola</taxon>
        <taxon>Entomobryomorpha</taxon>
        <taxon>Isotomoidea</taxon>
        <taxon>Isotomidae</taxon>
        <taxon>Proisotominae</taxon>
        <taxon>Folsomia</taxon>
    </lineage>
</organism>
<reference evidence="2 3" key="1">
    <citation type="submission" date="2015-12" db="EMBL/GenBank/DDBJ databases">
        <title>The genome of Folsomia candida.</title>
        <authorList>
            <person name="Faddeeva A."/>
            <person name="Derks M.F."/>
            <person name="Anvar Y."/>
            <person name="Smit S."/>
            <person name="Van Straalen N."/>
            <person name="Roelofs D."/>
        </authorList>
    </citation>
    <scope>NUCLEOTIDE SEQUENCE [LARGE SCALE GENOMIC DNA]</scope>
    <source>
        <strain evidence="2 3">VU population</strain>
        <tissue evidence="2">Whole body</tissue>
    </source>
</reference>
<proteinExistence type="predicted"/>
<sequence>MYLSSKPNRLTTTAKTRLHSHKLDNIEPRKRSPDGNSQGPPSPSEVIVFNNTNHTASGGRNNQPVRNAPEVPQVEEIYRYFREYVTEEEAGVTNFHHCVIVCNKTLECH</sequence>
<gene>
    <name evidence="2" type="ORF">Fcan01_01904</name>
</gene>
<dbReference type="EMBL" id="LNIX01000001">
    <property type="protein sequence ID" value="OXA64140.1"/>
    <property type="molecule type" value="Genomic_DNA"/>
</dbReference>
<name>A0A226F452_FOLCA</name>
<evidence type="ECO:0000313" key="3">
    <source>
        <dbReference type="Proteomes" id="UP000198287"/>
    </source>
</evidence>
<evidence type="ECO:0000256" key="1">
    <source>
        <dbReference type="SAM" id="MobiDB-lite"/>
    </source>
</evidence>
<feature type="compositionally biased region" description="Polar residues" evidence="1">
    <location>
        <begin position="49"/>
        <end position="65"/>
    </location>
</feature>
<feature type="compositionally biased region" description="Polar residues" evidence="1">
    <location>
        <begin position="1"/>
        <end position="15"/>
    </location>
</feature>
<feature type="region of interest" description="Disordered" evidence="1">
    <location>
        <begin position="1"/>
        <end position="70"/>
    </location>
</feature>
<feature type="compositionally biased region" description="Basic and acidic residues" evidence="1">
    <location>
        <begin position="21"/>
        <end position="33"/>
    </location>
</feature>
<protein>
    <submittedName>
        <fullName evidence="2">Uncharacterized protein</fullName>
    </submittedName>
</protein>
<evidence type="ECO:0000313" key="2">
    <source>
        <dbReference type="EMBL" id="OXA64140.1"/>
    </source>
</evidence>
<keyword evidence="3" id="KW-1185">Reference proteome</keyword>
<comment type="caution">
    <text evidence="2">The sequence shown here is derived from an EMBL/GenBank/DDBJ whole genome shotgun (WGS) entry which is preliminary data.</text>
</comment>